<accession>A0A665V167</accession>
<reference evidence="1" key="3">
    <citation type="submission" date="2025-09" db="UniProtKB">
        <authorList>
            <consortium name="Ensembl"/>
        </authorList>
    </citation>
    <scope>IDENTIFICATION</scope>
</reference>
<evidence type="ECO:0000313" key="1">
    <source>
        <dbReference type="Ensembl" id="ENSENLP00000025047.1"/>
    </source>
</evidence>
<reference evidence="1" key="2">
    <citation type="submission" date="2025-08" db="UniProtKB">
        <authorList>
            <consortium name="Ensembl"/>
        </authorList>
    </citation>
    <scope>IDENTIFICATION</scope>
</reference>
<protein>
    <submittedName>
        <fullName evidence="1">Uncharacterized protein</fullName>
    </submittedName>
</protein>
<proteinExistence type="predicted"/>
<evidence type="ECO:0000313" key="2">
    <source>
        <dbReference type="Proteomes" id="UP000472264"/>
    </source>
</evidence>
<organism evidence="1 2">
    <name type="scientific">Echeneis naucrates</name>
    <name type="common">Live sharksucker</name>
    <dbReference type="NCBI Taxonomy" id="173247"/>
    <lineage>
        <taxon>Eukaryota</taxon>
        <taxon>Metazoa</taxon>
        <taxon>Chordata</taxon>
        <taxon>Craniata</taxon>
        <taxon>Vertebrata</taxon>
        <taxon>Euteleostomi</taxon>
        <taxon>Actinopterygii</taxon>
        <taxon>Neopterygii</taxon>
        <taxon>Teleostei</taxon>
        <taxon>Neoteleostei</taxon>
        <taxon>Acanthomorphata</taxon>
        <taxon>Carangaria</taxon>
        <taxon>Carangiformes</taxon>
        <taxon>Echeneidae</taxon>
        <taxon>Echeneis</taxon>
    </lineage>
</organism>
<dbReference type="Proteomes" id="UP000472264">
    <property type="component" value="Chromosome 10"/>
</dbReference>
<keyword evidence="2" id="KW-1185">Reference proteome</keyword>
<name>A0A665V167_ECHNA</name>
<dbReference type="InParanoid" id="A0A665V167"/>
<reference evidence="1" key="1">
    <citation type="submission" date="2021-04" db="EMBL/GenBank/DDBJ databases">
        <authorList>
            <consortium name="Wellcome Sanger Institute Data Sharing"/>
        </authorList>
    </citation>
    <scope>NUCLEOTIDE SEQUENCE [LARGE SCALE GENOMIC DNA]</scope>
</reference>
<dbReference type="AlphaFoldDB" id="A0A665V167"/>
<dbReference type="Ensembl" id="ENSENLT00000025847.1">
    <property type="protein sequence ID" value="ENSENLP00000025047.1"/>
    <property type="gene ID" value="ENSENLG00000011311.1"/>
</dbReference>
<sequence length="76" mass="8374">LCCQGMAHNWPGTPIVVELRNSTAGTAWLCVNQSALIPLSTISFSLCHLSVSSRVERKGLVFVLWVLRNGCRWSCV</sequence>